<evidence type="ECO:0000256" key="1">
    <source>
        <dbReference type="SAM" id="MobiDB-lite"/>
    </source>
</evidence>
<feature type="compositionally biased region" description="Low complexity" evidence="1">
    <location>
        <begin position="132"/>
        <end position="145"/>
    </location>
</feature>
<evidence type="ECO:0000313" key="2">
    <source>
        <dbReference type="EMBL" id="WGH94146.1"/>
    </source>
</evidence>
<dbReference type="EMBL" id="CP122566">
    <property type="protein sequence ID" value="WGH94146.1"/>
    <property type="molecule type" value="Genomic_DNA"/>
</dbReference>
<proteinExistence type="predicted"/>
<sequence>MNLDMSGTIVAKSDQINASDITQPTIITITDVKVKKGDDQPVWITVAEYPKSYFKPGLTVRRILAHLWGNDGAAYIGRQIEIYNDSTVKWGGQEVGGIRVSRMSHIDKPEVLTLPEGRGKWKDFYVEPLPQQPQQQPQQSPQAAPDWDEAISDCQGNTDDLRALWTQAQETGAPQEVLNKIQAVAQQGDQQ</sequence>
<accession>A0AAJ6AIL6</accession>
<dbReference type="AlphaFoldDB" id="A0AAJ6AIL6"/>
<evidence type="ECO:0000313" key="3">
    <source>
        <dbReference type="Proteomes" id="UP001224674"/>
    </source>
</evidence>
<feature type="region of interest" description="Disordered" evidence="1">
    <location>
        <begin position="130"/>
        <end position="154"/>
    </location>
</feature>
<organism evidence="2 3">
    <name type="scientific">Auritidibacter ignavus</name>
    <dbReference type="NCBI Taxonomy" id="678932"/>
    <lineage>
        <taxon>Bacteria</taxon>
        <taxon>Bacillati</taxon>
        <taxon>Actinomycetota</taxon>
        <taxon>Actinomycetes</taxon>
        <taxon>Micrococcales</taxon>
        <taxon>Micrococcaceae</taxon>
        <taxon>Auritidibacter</taxon>
    </lineage>
</organism>
<protein>
    <submittedName>
        <fullName evidence="2">Uncharacterized protein</fullName>
    </submittedName>
</protein>
<name>A0AAJ6AIL6_9MICC</name>
<keyword evidence="3" id="KW-1185">Reference proteome</keyword>
<dbReference type="Proteomes" id="UP001224674">
    <property type="component" value="Chromosome"/>
</dbReference>
<dbReference type="RefSeq" id="WP_279675279.1">
    <property type="nucleotide sequence ID" value="NZ_CP122566.1"/>
</dbReference>
<gene>
    <name evidence="2" type="ORF">QDX21_04970</name>
</gene>
<reference evidence="2 3" key="1">
    <citation type="submission" date="2023-03" db="EMBL/GenBank/DDBJ databases">
        <title>Complete genome sequences of several Auritidibacter ignavus strains isolated from ear infections.</title>
        <authorList>
            <person name="Baehr T."/>
            <person name="Baumhoegger A.M."/>
        </authorList>
    </citation>
    <scope>NUCLEOTIDE SEQUENCE [LARGE SCALE GENOMIC DNA]</scope>
    <source>
        <strain evidence="2 3">BABAE-6</strain>
    </source>
</reference>